<keyword evidence="1" id="KW-0472">Membrane</keyword>
<accession>A0A1F5SG00</accession>
<organism evidence="2 3">
    <name type="scientific">Candidatus Falkowbacteria bacterium RIFOXYA2_FULL_47_19</name>
    <dbReference type="NCBI Taxonomy" id="1797994"/>
    <lineage>
        <taxon>Bacteria</taxon>
        <taxon>Candidatus Falkowiibacteriota</taxon>
    </lineage>
</organism>
<dbReference type="Proteomes" id="UP000178367">
    <property type="component" value="Unassembled WGS sequence"/>
</dbReference>
<sequence length="148" mass="16879">MGRRESKNKNKERNHVMIRDIFSSLSSFIDKCLEVLLVFIAVGLLGLLIFIMVDSVGITPTNTTTTVVEVRQVVPAHTTILLLGETTFPQYHPESYRLYFKIDGEKVFLTVGKKFFADVKVGDMIEVDYGFERLSKLPQPIKIRLVTR</sequence>
<evidence type="ECO:0000313" key="2">
    <source>
        <dbReference type="EMBL" id="OGF25630.1"/>
    </source>
</evidence>
<protein>
    <submittedName>
        <fullName evidence="2">Uncharacterized protein</fullName>
    </submittedName>
</protein>
<keyword evidence="1" id="KW-1133">Transmembrane helix</keyword>
<evidence type="ECO:0000256" key="1">
    <source>
        <dbReference type="SAM" id="Phobius"/>
    </source>
</evidence>
<dbReference type="EMBL" id="MFGB01000020">
    <property type="protein sequence ID" value="OGF25630.1"/>
    <property type="molecule type" value="Genomic_DNA"/>
</dbReference>
<gene>
    <name evidence="2" type="ORF">A2227_00260</name>
</gene>
<dbReference type="AlphaFoldDB" id="A0A1F5SG00"/>
<evidence type="ECO:0000313" key="3">
    <source>
        <dbReference type="Proteomes" id="UP000178367"/>
    </source>
</evidence>
<comment type="caution">
    <text evidence="2">The sequence shown here is derived from an EMBL/GenBank/DDBJ whole genome shotgun (WGS) entry which is preliminary data.</text>
</comment>
<feature type="transmembrane region" description="Helical" evidence="1">
    <location>
        <begin position="32"/>
        <end position="53"/>
    </location>
</feature>
<proteinExistence type="predicted"/>
<name>A0A1F5SG00_9BACT</name>
<reference evidence="2 3" key="1">
    <citation type="journal article" date="2016" name="Nat. Commun.">
        <title>Thousands of microbial genomes shed light on interconnected biogeochemical processes in an aquifer system.</title>
        <authorList>
            <person name="Anantharaman K."/>
            <person name="Brown C.T."/>
            <person name="Hug L.A."/>
            <person name="Sharon I."/>
            <person name="Castelle C.J."/>
            <person name="Probst A.J."/>
            <person name="Thomas B.C."/>
            <person name="Singh A."/>
            <person name="Wilkins M.J."/>
            <person name="Karaoz U."/>
            <person name="Brodie E.L."/>
            <person name="Williams K.H."/>
            <person name="Hubbard S.S."/>
            <person name="Banfield J.F."/>
        </authorList>
    </citation>
    <scope>NUCLEOTIDE SEQUENCE [LARGE SCALE GENOMIC DNA]</scope>
</reference>
<keyword evidence="1" id="KW-0812">Transmembrane</keyword>